<dbReference type="EMBL" id="JZBS01003047">
    <property type="protein sequence ID" value="KKK16318.1"/>
    <property type="molecule type" value="Genomic_DNA"/>
</dbReference>
<evidence type="ECO:0000256" key="2">
    <source>
        <dbReference type="ARBA" id="ARBA00006419"/>
    </source>
</evidence>
<comment type="subcellular location">
    <subcellularLocation>
        <location evidence="1">Golgi apparatus membrane</location>
        <topology evidence="1">Peripheral membrane protein</topology>
    </subcellularLocation>
</comment>
<dbReference type="GO" id="GO:0000139">
    <property type="term" value="C:Golgi membrane"/>
    <property type="evidence" value="ECO:0007669"/>
    <property type="project" value="UniProtKB-SubCell"/>
</dbReference>
<sequence>MADHLYELLGPHLPPGDANTSQDPTTIQYLNRLPTLSLQALQTTERQSLSQSAHSTLLSLQALSNRSHKTFIASADNLSGLRTSIPQLTSQVEQLRDGIPKLDEEAVLFSSKYSRAMENATLERRKKVMQLSRNVDRISDILELPTLLATAVSSAAANSGNTGGSFSTTYSAALDLYAHIKRLQTLYPDSPLVKDVATQAEDAMKDMTSNLITALRAQNLRLAAAMRTVGWLRRVAPELETVHGDGVTSAGGGALGALFLICRLANLVSTLEALEPLRELADQETQRRARNADQKSSATTSWADGHQTEKFLKRYIEIFREQSFAIVSLYKNIFTPDQSEPEALATGLQGIDARMKAAASPQPDRKGDPLQCLPPALATFPMHLVQLLTDTLRTYLPNVRDKSARESLLTQVLYCAASLGRLGGDFSMILTEMDDVEDEGTEDLAYEWEEVMRKHRALAGRLEQLTGANSTSPTGSSKGVLRAPSPAVLPSSLVSSSHS</sequence>
<dbReference type="InterPro" id="IPR007255">
    <property type="entry name" value="COG8"/>
</dbReference>
<dbReference type="STRING" id="308745.A0A0F8U9V0"/>
<dbReference type="GO" id="GO:0015031">
    <property type="term" value="P:protein transport"/>
    <property type="evidence" value="ECO:0007669"/>
    <property type="project" value="UniProtKB-KW"/>
</dbReference>
<keyword evidence="7" id="KW-0472">Membrane</keyword>
<evidence type="ECO:0000313" key="10">
    <source>
        <dbReference type="EMBL" id="KKK16318.1"/>
    </source>
</evidence>
<keyword evidence="5" id="KW-0653">Protein transport</keyword>
<accession>A0A0F8U9V0</accession>
<evidence type="ECO:0000256" key="6">
    <source>
        <dbReference type="ARBA" id="ARBA00023034"/>
    </source>
</evidence>
<evidence type="ECO:0000256" key="7">
    <source>
        <dbReference type="ARBA" id="ARBA00023136"/>
    </source>
</evidence>
<dbReference type="GO" id="GO:0017119">
    <property type="term" value="C:Golgi transport complex"/>
    <property type="evidence" value="ECO:0007669"/>
    <property type="project" value="InterPro"/>
</dbReference>
<keyword evidence="6" id="KW-0333">Golgi apparatus</keyword>
<comment type="caution">
    <text evidence="10">The sequence shown here is derived from an EMBL/GenBank/DDBJ whole genome shotgun (WGS) entry which is preliminary data.</text>
</comment>
<comment type="similarity">
    <text evidence="2">Belongs to the COG8 family.</text>
</comment>
<evidence type="ECO:0000256" key="4">
    <source>
        <dbReference type="ARBA" id="ARBA00022448"/>
    </source>
</evidence>
<keyword evidence="11" id="KW-1185">Reference proteome</keyword>
<dbReference type="AlphaFoldDB" id="A0A0F8U9V0"/>
<protein>
    <recommendedName>
        <fullName evidence="3">Conserved oligomeric Golgi complex subunit 8</fullName>
    </recommendedName>
    <alternativeName>
        <fullName evidence="8">Component of oligomeric Golgi complex 8</fullName>
    </alternativeName>
</protein>
<dbReference type="PANTHER" id="PTHR21311">
    <property type="entry name" value="CONSERVED OLIGOMERIC GOLGI COMPLEX COMPONENT 8"/>
    <property type="match status" value="1"/>
</dbReference>
<dbReference type="GO" id="GO:0006891">
    <property type="term" value="P:intra-Golgi vesicle-mediated transport"/>
    <property type="evidence" value="ECO:0007669"/>
    <property type="project" value="TreeGrafter"/>
</dbReference>
<feature type="compositionally biased region" description="Low complexity" evidence="9">
    <location>
        <begin position="483"/>
        <end position="499"/>
    </location>
</feature>
<evidence type="ECO:0000256" key="5">
    <source>
        <dbReference type="ARBA" id="ARBA00022927"/>
    </source>
</evidence>
<organism evidence="10 11">
    <name type="scientific">Aspergillus rambellii</name>
    <dbReference type="NCBI Taxonomy" id="308745"/>
    <lineage>
        <taxon>Eukaryota</taxon>
        <taxon>Fungi</taxon>
        <taxon>Dikarya</taxon>
        <taxon>Ascomycota</taxon>
        <taxon>Pezizomycotina</taxon>
        <taxon>Eurotiomycetes</taxon>
        <taxon>Eurotiomycetidae</taxon>
        <taxon>Eurotiales</taxon>
        <taxon>Aspergillaceae</taxon>
        <taxon>Aspergillus</taxon>
        <taxon>Aspergillus subgen. Nidulantes</taxon>
    </lineage>
</organism>
<feature type="region of interest" description="Disordered" evidence="9">
    <location>
        <begin position="462"/>
        <end position="499"/>
    </location>
</feature>
<dbReference type="Pfam" id="PF04124">
    <property type="entry name" value="Dor1"/>
    <property type="match status" value="1"/>
</dbReference>
<dbReference type="PANTHER" id="PTHR21311:SF0">
    <property type="entry name" value="CONSERVED OLIGOMERIC GOLGI COMPLEX SUBUNIT 8"/>
    <property type="match status" value="1"/>
</dbReference>
<evidence type="ECO:0000256" key="9">
    <source>
        <dbReference type="SAM" id="MobiDB-lite"/>
    </source>
</evidence>
<gene>
    <name evidence="10" type="ORF">ARAM_001785</name>
</gene>
<feature type="compositionally biased region" description="Basic and acidic residues" evidence="9">
    <location>
        <begin position="283"/>
        <end position="293"/>
    </location>
</feature>
<evidence type="ECO:0000256" key="8">
    <source>
        <dbReference type="ARBA" id="ARBA00031347"/>
    </source>
</evidence>
<name>A0A0F8U9V0_9EURO</name>
<keyword evidence="4" id="KW-0813">Transport</keyword>
<evidence type="ECO:0000256" key="1">
    <source>
        <dbReference type="ARBA" id="ARBA00004395"/>
    </source>
</evidence>
<dbReference type="OrthoDB" id="1661054at2759"/>
<dbReference type="Proteomes" id="UP000034291">
    <property type="component" value="Unassembled WGS sequence"/>
</dbReference>
<proteinExistence type="inferred from homology"/>
<evidence type="ECO:0000313" key="11">
    <source>
        <dbReference type="Proteomes" id="UP000034291"/>
    </source>
</evidence>
<evidence type="ECO:0000256" key="3">
    <source>
        <dbReference type="ARBA" id="ARBA00020983"/>
    </source>
</evidence>
<reference evidence="10 11" key="1">
    <citation type="submission" date="2015-02" db="EMBL/GenBank/DDBJ databases">
        <title>Draft Genome Sequences of Two Closely-Related Aflatoxigenic Aspergillus Species Obtained from the Cote d'Ivoire.</title>
        <authorList>
            <person name="Moore G.G."/>
            <person name="Beltz S.B."/>
            <person name="Mack B.M."/>
        </authorList>
    </citation>
    <scope>NUCLEOTIDE SEQUENCE [LARGE SCALE GENOMIC DNA]</scope>
    <source>
        <strain evidence="10 11">SRRC1468</strain>
    </source>
</reference>
<feature type="compositionally biased region" description="Polar residues" evidence="9">
    <location>
        <begin position="466"/>
        <end position="477"/>
    </location>
</feature>
<feature type="region of interest" description="Disordered" evidence="9">
    <location>
        <begin position="283"/>
        <end position="302"/>
    </location>
</feature>